<name>A0AAW7Z9L6_9FIRM</name>
<reference evidence="5" key="1">
    <citation type="journal article" date="2023" name="J. Hazard. Mater.">
        <title>Anaerobic biodegradation of pyrene and benzo[a]pyrene by a new sulfate-reducing Desulforamulus aquiferis strain DSA.</title>
        <authorList>
            <person name="Zhang Z."/>
            <person name="Sun J."/>
            <person name="Gong X."/>
            <person name="Wang C."/>
            <person name="Wang H."/>
        </authorList>
    </citation>
    <scope>NUCLEOTIDE SEQUENCE</scope>
    <source>
        <strain evidence="5">DSA</strain>
    </source>
</reference>
<dbReference type="GO" id="GO:0016020">
    <property type="term" value="C:membrane"/>
    <property type="evidence" value="ECO:0007669"/>
    <property type="project" value="GOC"/>
</dbReference>
<gene>
    <name evidence="5" type="ORF">P6N53_01840</name>
</gene>
<organism evidence="5 6">
    <name type="scientific">Desulforamulus aquiferis</name>
    <dbReference type="NCBI Taxonomy" id="1397668"/>
    <lineage>
        <taxon>Bacteria</taxon>
        <taxon>Bacillati</taxon>
        <taxon>Bacillota</taxon>
        <taxon>Clostridia</taxon>
        <taxon>Eubacteriales</taxon>
        <taxon>Peptococcaceae</taxon>
        <taxon>Desulforamulus</taxon>
    </lineage>
</organism>
<keyword evidence="1" id="KW-0479">Metal-binding</keyword>
<evidence type="ECO:0000256" key="1">
    <source>
        <dbReference type="ARBA" id="ARBA00022723"/>
    </source>
</evidence>
<dbReference type="GO" id="GO:0008758">
    <property type="term" value="F:UDP-2,3-diacylglucosamine hydrolase activity"/>
    <property type="evidence" value="ECO:0007669"/>
    <property type="project" value="TreeGrafter"/>
</dbReference>
<dbReference type="EMBL" id="JARPTC010000002">
    <property type="protein sequence ID" value="MDO7785968.1"/>
    <property type="molecule type" value="Genomic_DNA"/>
</dbReference>
<dbReference type="InterPro" id="IPR029052">
    <property type="entry name" value="Metallo-depent_PP-like"/>
</dbReference>
<keyword evidence="3" id="KW-0472">Membrane</keyword>
<dbReference type="GO" id="GO:0046872">
    <property type="term" value="F:metal ion binding"/>
    <property type="evidence" value="ECO:0007669"/>
    <property type="project" value="UniProtKB-KW"/>
</dbReference>
<comment type="caution">
    <text evidence="5">The sequence shown here is derived from an EMBL/GenBank/DDBJ whole genome shotgun (WGS) entry which is preliminary data.</text>
</comment>
<dbReference type="PANTHER" id="PTHR31302:SF31">
    <property type="entry name" value="PHOSPHODIESTERASE YAEI"/>
    <property type="match status" value="1"/>
</dbReference>
<keyword evidence="2" id="KW-0378">Hydrolase</keyword>
<keyword evidence="3" id="KW-0812">Transmembrane</keyword>
<reference evidence="5" key="2">
    <citation type="submission" date="2023-03" db="EMBL/GenBank/DDBJ databases">
        <authorList>
            <person name="Zhang Z."/>
        </authorList>
    </citation>
    <scope>NUCLEOTIDE SEQUENCE</scope>
    <source>
        <strain evidence="5">DSA</strain>
    </source>
</reference>
<dbReference type="AlphaFoldDB" id="A0AAW7Z9L6"/>
<dbReference type="PANTHER" id="PTHR31302">
    <property type="entry name" value="TRANSMEMBRANE PROTEIN WITH METALLOPHOSPHOESTERASE DOMAIN-RELATED"/>
    <property type="match status" value="1"/>
</dbReference>
<accession>A0AAW7Z9L6</accession>
<evidence type="ECO:0000259" key="4">
    <source>
        <dbReference type="Pfam" id="PF00149"/>
    </source>
</evidence>
<evidence type="ECO:0000313" key="5">
    <source>
        <dbReference type="EMBL" id="MDO7785968.1"/>
    </source>
</evidence>
<keyword evidence="3" id="KW-1133">Transmembrane helix</keyword>
<dbReference type="RefSeq" id="WP_304540688.1">
    <property type="nucleotide sequence ID" value="NZ_JARPTC010000002.1"/>
</dbReference>
<keyword evidence="6" id="KW-1185">Reference proteome</keyword>
<dbReference type="InterPro" id="IPR051158">
    <property type="entry name" value="Metallophosphoesterase_sf"/>
</dbReference>
<protein>
    <submittedName>
        <fullName evidence="5">Metallophosphoesterase family protein</fullName>
    </submittedName>
</protein>
<proteinExistence type="predicted"/>
<dbReference type="Gene3D" id="3.60.21.10">
    <property type="match status" value="1"/>
</dbReference>
<dbReference type="Proteomes" id="UP001172911">
    <property type="component" value="Unassembled WGS sequence"/>
</dbReference>
<dbReference type="GO" id="GO:0009245">
    <property type="term" value="P:lipid A biosynthetic process"/>
    <property type="evidence" value="ECO:0007669"/>
    <property type="project" value="TreeGrafter"/>
</dbReference>
<sequence length="475" mass="52979">MIYRAKSLWFVLLLSVIFSLLFFHFLGDYNLTFEGLQFQVETSLYIRGITQIEVPPLGLVRAHTHRTPVMLTVRLNNIDLDHLRHILEESPDQAQLTQQLELRVRQEATRYVAMLVLIAIIAGLLAAFFMRSNKPEDYFKSIFVSVAVVAFLLTATYKDYDANQFRNPEFEGVLKVAPWMIGIAEEAIAKIDTLGRKLELIADNFNKLYQQIDELQPLETAAGNIRVLHVSDIHNNPAAIQFISRMSEIFSVDLIIDTGDISDFGTPLEGLLLESIRDLPVPYLFIAGNHDSPDIINKLKEFRGNVLVAENPVEISGLRIAGFHDPVSASNVITPAAPDMVSKHIAEIKEFIKAENEHKPIDIIAVHSPYVAQPLAGLAPVLVFGHNHQFGVSTANNSVLVNAGTTGASGLGTLQEIERRPYSVMLLHFYVDSEETRLLAVDSIRVDSVTSEFSMQRHLFGTAPDEPENTQNPSS</sequence>
<feature type="domain" description="Calcineurin-like phosphoesterase" evidence="4">
    <location>
        <begin position="225"/>
        <end position="389"/>
    </location>
</feature>
<evidence type="ECO:0000256" key="3">
    <source>
        <dbReference type="SAM" id="Phobius"/>
    </source>
</evidence>
<evidence type="ECO:0000256" key="2">
    <source>
        <dbReference type="ARBA" id="ARBA00022801"/>
    </source>
</evidence>
<dbReference type="SUPFAM" id="SSF56300">
    <property type="entry name" value="Metallo-dependent phosphatases"/>
    <property type="match status" value="1"/>
</dbReference>
<feature type="transmembrane region" description="Helical" evidence="3">
    <location>
        <begin position="111"/>
        <end position="130"/>
    </location>
</feature>
<dbReference type="Pfam" id="PF00149">
    <property type="entry name" value="Metallophos"/>
    <property type="match status" value="1"/>
</dbReference>
<feature type="transmembrane region" description="Helical" evidence="3">
    <location>
        <begin position="137"/>
        <end position="157"/>
    </location>
</feature>
<dbReference type="InterPro" id="IPR004843">
    <property type="entry name" value="Calcineurin-like_PHP"/>
</dbReference>
<evidence type="ECO:0000313" key="6">
    <source>
        <dbReference type="Proteomes" id="UP001172911"/>
    </source>
</evidence>
<feature type="transmembrane region" description="Helical" evidence="3">
    <location>
        <begin position="7"/>
        <end position="26"/>
    </location>
</feature>